<dbReference type="GO" id="GO:0003677">
    <property type="term" value="F:DNA binding"/>
    <property type="evidence" value="ECO:0007669"/>
    <property type="project" value="InterPro"/>
</dbReference>
<name>A0A833RDB2_9POAL</name>
<evidence type="ECO:0000313" key="2">
    <source>
        <dbReference type="EMBL" id="KAF3332888.1"/>
    </source>
</evidence>
<sequence length="358" mass="41181">MEKKKYRRVKREECSRTKHDAFFSPWKILVGPSDWDDHWLGKEGASRYRIHNLPENFPGLYELSIAKPGTKAGTKTLSDDLKDVMVVYLGQADNVRTRLQHYGRTGSHLECGKLDSLAKREHVPVKKEPGLFREVFARGFSIAFRCVPMRNKLEAEKREAQLLDYFDYAWNQIHNGSIRHEEILSKLEKRLSSSQMSSPIFQKFQNLKKIFFYEKKVGVRINNSVLFDKYMVPEVRKVGKSWPQVLQLETETSHTTTPIETICGIALEDGGVCANRPIQGRKRCEDHKGRRIVETRKERLLNNNSLGCEIEQALVSVCGAISEIDGSICKKPPAVGRKRCEVHKGRRKINKQILIPVY</sequence>
<dbReference type="InterPro" id="IPR000305">
    <property type="entry name" value="GIY-YIG_endonuc"/>
</dbReference>
<comment type="caution">
    <text evidence="2">The sequence shown here is derived from an EMBL/GenBank/DDBJ whole genome shotgun (WGS) entry which is preliminary data.</text>
</comment>
<evidence type="ECO:0000259" key="1">
    <source>
        <dbReference type="SMART" id="SM00465"/>
    </source>
</evidence>
<protein>
    <recommendedName>
        <fullName evidence="1">GIY-YIG domain-containing protein</fullName>
    </recommendedName>
</protein>
<dbReference type="PANTHER" id="PTHR35133:SF1">
    <property type="entry name" value="PROTEIN EFFECTOR OF TRANSCRIPTION 2-RELATED"/>
    <property type="match status" value="1"/>
</dbReference>
<proteinExistence type="predicted"/>
<feature type="domain" description="GIY-YIG" evidence="1">
    <location>
        <begin position="71"/>
        <end position="176"/>
    </location>
</feature>
<dbReference type="PANTHER" id="PTHR35133">
    <property type="entry name" value="PROTEIN EFFECTOR OF TRANSCRIPTION 2-RELATED"/>
    <property type="match status" value="1"/>
</dbReference>
<dbReference type="GO" id="GO:0006355">
    <property type="term" value="P:regulation of DNA-templated transcription"/>
    <property type="evidence" value="ECO:0007669"/>
    <property type="project" value="InterPro"/>
</dbReference>
<dbReference type="SMART" id="SM00465">
    <property type="entry name" value="GIYc"/>
    <property type="match status" value="1"/>
</dbReference>
<evidence type="ECO:0000313" key="3">
    <source>
        <dbReference type="Proteomes" id="UP000623129"/>
    </source>
</evidence>
<dbReference type="InterPro" id="IPR038909">
    <property type="entry name" value="Effector_transcript"/>
</dbReference>
<reference evidence="2" key="1">
    <citation type="submission" date="2020-01" db="EMBL/GenBank/DDBJ databases">
        <title>Genome sequence of Kobresia littledalei, the first chromosome-level genome in the family Cyperaceae.</title>
        <authorList>
            <person name="Qu G."/>
        </authorList>
    </citation>
    <scope>NUCLEOTIDE SEQUENCE</scope>
    <source>
        <strain evidence="2">C.B.Clarke</strain>
        <tissue evidence="2">Leaf</tissue>
    </source>
</reference>
<gene>
    <name evidence="2" type="ORF">FCM35_KLT02465</name>
</gene>
<dbReference type="Proteomes" id="UP000623129">
    <property type="component" value="Unassembled WGS sequence"/>
</dbReference>
<dbReference type="AlphaFoldDB" id="A0A833RDB2"/>
<dbReference type="EMBL" id="SWLB01000011">
    <property type="protein sequence ID" value="KAF3332888.1"/>
    <property type="molecule type" value="Genomic_DNA"/>
</dbReference>
<organism evidence="2 3">
    <name type="scientific">Carex littledalei</name>
    <dbReference type="NCBI Taxonomy" id="544730"/>
    <lineage>
        <taxon>Eukaryota</taxon>
        <taxon>Viridiplantae</taxon>
        <taxon>Streptophyta</taxon>
        <taxon>Embryophyta</taxon>
        <taxon>Tracheophyta</taxon>
        <taxon>Spermatophyta</taxon>
        <taxon>Magnoliopsida</taxon>
        <taxon>Liliopsida</taxon>
        <taxon>Poales</taxon>
        <taxon>Cyperaceae</taxon>
        <taxon>Cyperoideae</taxon>
        <taxon>Cariceae</taxon>
        <taxon>Carex</taxon>
        <taxon>Carex subgen. Euthyceras</taxon>
    </lineage>
</organism>
<accession>A0A833RDB2</accession>
<keyword evidence="3" id="KW-1185">Reference proteome</keyword>
<dbReference type="OrthoDB" id="1922121at2759"/>
<dbReference type="Pfam" id="PF19239">
    <property type="entry name" value="GIY_YIG_domain"/>
    <property type="match status" value="1"/>
</dbReference>